<evidence type="ECO:0000313" key="1">
    <source>
        <dbReference type="EMBL" id="PAV80698.1"/>
    </source>
</evidence>
<proteinExistence type="predicted"/>
<dbReference type="STRING" id="2018661.A0A2A2L3H8"/>
<dbReference type="GO" id="GO:0003676">
    <property type="term" value="F:nucleic acid binding"/>
    <property type="evidence" value="ECO:0007669"/>
    <property type="project" value="InterPro"/>
</dbReference>
<dbReference type="OrthoDB" id="7951431at2759"/>
<reference evidence="1 2" key="1">
    <citation type="journal article" date="2017" name="Curr. Biol.">
        <title>Genome architecture and evolution of a unichromosomal asexual nematode.</title>
        <authorList>
            <person name="Fradin H."/>
            <person name="Zegar C."/>
            <person name="Gutwein M."/>
            <person name="Lucas J."/>
            <person name="Kovtun M."/>
            <person name="Corcoran D."/>
            <person name="Baugh L.R."/>
            <person name="Kiontke K."/>
            <person name="Gunsalus K."/>
            <person name="Fitch D.H."/>
            <person name="Piano F."/>
        </authorList>
    </citation>
    <scope>NUCLEOTIDE SEQUENCE [LARGE SCALE GENOMIC DNA]</scope>
    <source>
        <strain evidence="1">PF1309</strain>
    </source>
</reference>
<dbReference type="Proteomes" id="UP000218231">
    <property type="component" value="Unassembled WGS sequence"/>
</dbReference>
<dbReference type="Gene3D" id="3.30.420.10">
    <property type="entry name" value="Ribonuclease H-like superfamily/Ribonuclease H"/>
    <property type="match status" value="1"/>
</dbReference>
<accession>A0A2A2L3H8</accession>
<gene>
    <name evidence="1" type="ORF">WR25_03304</name>
</gene>
<protein>
    <submittedName>
        <fullName evidence="1">Uncharacterized protein</fullName>
    </submittedName>
</protein>
<organism evidence="1 2">
    <name type="scientific">Diploscapter pachys</name>
    <dbReference type="NCBI Taxonomy" id="2018661"/>
    <lineage>
        <taxon>Eukaryota</taxon>
        <taxon>Metazoa</taxon>
        <taxon>Ecdysozoa</taxon>
        <taxon>Nematoda</taxon>
        <taxon>Chromadorea</taxon>
        <taxon>Rhabditida</taxon>
        <taxon>Rhabditina</taxon>
        <taxon>Rhabditomorpha</taxon>
        <taxon>Rhabditoidea</taxon>
        <taxon>Rhabditidae</taxon>
        <taxon>Diploscapter</taxon>
    </lineage>
</organism>
<name>A0A2A2L3H8_9BILA</name>
<keyword evidence="2" id="KW-1185">Reference proteome</keyword>
<sequence length="142" mass="16439">MVVRVQRCKQLLQRFSAGTHSTIVFNDEKFFAVLHCGSCQQPSKRLYYCSDVSAANSSGRNIGRKTHSQSVMKGLKINKEVYQDAIFEDILLPWTQTNFRQRSWTYQRDSTLAHKAKFMQQWSHANMPNFIDSSQRPPIPPI</sequence>
<evidence type="ECO:0000313" key="2">
    <source>
        <dbReference type="Proteomes" id="UP000218231"/>
    </source>
</evidence>
<comment type="caution">
    <text evidence="1">The sequence shown here is derived from an EMBL/GenBank/DDBJ whole genome shotgun (WGS) entry which is preliminary data.</text>
</comment>
<dbReference type="AlphaFoldDB" id="A0A2A2L3H8"/>
<dbReference type="EMBL" id="LIAE01007228">
    <property type="protein sequence ID" value="PAV80698.1"/>
    <property type="molecule type" value="Genomic_DNA"/>
</dbReference>
<dbReference type="InterPro" id="IPR036397">
    <property type="entry name" value="RNaseH_sf"/>
</dbReference>